<gene>
    <name evidence="7" type="primary">uvrC</name>
    <name evidence="11" type="ORF">PBAT_00515</name>
</gene>
<dbReference type="InterPro" id="IPR038476">
    <property type="entry name" value="UvrC_RNase_H_dom_sf"/>
</dbReference>
<dbReference type="InterPro" id="IPR010994">
    <property type="entry name" value="RuvA_2-like"/>
</dbReference>
<keyword evidence="2 7" id="KW-0227">DNA damage</keyword>
<dbReference type="GO" id="GO:0009380">
    <property type="term" value="C:excinuclease repair complex"/>
    <property type="evidence" value="ECO:0007669"/>
    <property type="project" value="InterPro"/>
</dbReference>
<feature type="domain" description="UVR" evidence="8">
    <location>
        <begin position="209"/>
        <end position="244"/>
    </location>
</feature>
<feature type="domain" description="UvrC family homology region profile" evidence="10">
    <location>
        <begin position="260"/>
        <end position="542"/>
    </location>
</feature>
<accession>A0A168QSU0</accession>
<dbReference type="Pfam" id="PF01541">
    <property type="entry name" value="GIY-YIG"/>
    <property type="match status" value="1"/>
</dbReference>
<keyword evidence="12" id="KW-1185">Reference proteome</keyword>
<evidence type="ECO:0000256" key="2">
    <source>
        <dbReference type="ARBA" id="ARBA00022763"/>
    </source>
</evidence>
<dbReference type="InterPro" id="IPR035901">
    <property type="entry name" value="GIY-YIG_endonuc_sf"/>
</dbReference>
<evidence type="ECO:0000256" key="4">
    <source>
        <dbReference type="ARBA" id="ARBA00022881"/>
    </source>
</evidence>
<evidence type="ECO:0000256" key="7">
    <source>
        <dbReference type="HAMAP-Rule" id="MF_00203"/>
    </source>
</evidence>
<organism evidence="11 12">
    <name type="scientific">Paenibacillus antarcticus</name>
    <dbReference type="NCBI Taxonomy" id="253703"/>
    <lineage>
        <taxon>Bacteria</taxon>
        <taxon>Bacillati</taxon>
        <taxon>Bacillota</taxon>
        <taxon>Bacilli</taxon>
        <taxon>Bacillales</taxon>
        <taxon>Paenibacillaceae</taxon>
        <taxon>Paenibacillus</taxon>
    </lineage>
</organism>
<dbReference type="InterPro" id="IPR004791">
    <property type="entry name" value="UvrC"/>
</dbReference>
<dbReference type="HAMAP" id="MF_00203">
    <property type="entry name" value="UvrC"/>
    <property type="match status" value="1"/>
</dbReference>
<dbReference type="CDD" id="cd10434">
    <property type="entry name" value="GIY-YIG_UvrC_Cho"/>
    <property type="match status" value="1"/>
</dbReference>
<keyword evidence="3 7" id="KW-0228">DNA excision</keyword>
<dbReference type="Proteomes" id="UP000077355">
    <property type="component" value="Unassembled WGS sequence"/>
</dbReference>
<evidence type="ECO:0000259" key="8">
    <source>
        <dbReference type="PROSITE" id="PS50151"/>
    </source>
</evidence>
<evidence type="ECO:0000256" key="3">
    <source>
        <dbReference type="ARBA" id="ARBA00022769"/>
    </source>
</evidence>
<evidence type="ECO:0000313" key="11">
    <source>
        <dbReference type="EMBL" id="OAB48158.1"/>
    </source>
</evidence>
<dbReference type="InterPro" id="IPR047296">
    <property type="entry name" value="GIY-YIG_UvrC_Cho"/>
</dbReference>
<dbReference type="PANTHER" id="PTHR30562">
    <property type="entry name" value="UVRC/OXIDOREDUCTASE"/>
    <property type="match status" value="1"/>
</dbReference>
<dbReference type="PROSITE" id="PS50151">
    <property type="entry name" value="UVR"/>
    <property type="match status" value="1"/>
</dbReference>
<evidence type="ECO:0000259" key="10">
    <source>
        <dbReference type="PROSITE" id="PS50165"/>
    </source>
</evidence>
<comment type="similarity">
    <text evidence="7">Belongs to the UvrC family.</text>
</comment>
<feature type="domain" description="GIY-YIG" evidence="9">
    <location>
        <begin position="27"/>
        <end position="104"/>
    </location>
</feature>
<dbReference type="Gene3D" id="4.10.860.10">
    <property type="entry name" value="UVR domain"/>
    <property type="match status" value="1"/>
</dbReference>
<reference evidence="11 12" key="1">
    <citation type="submission" date="2016-03" db="EMBL/GenBank/DDBJ databases">
        <title>Draft genome sequence of Paenibacillus antarcticus CECT 5836.</title>
        <authorList>
            <person name="Shin S.-K."/>
            <person name="Yi H."/>
        </authorList>
    </citation>
    <scope>NUCLEOTIDE SEQUENCE [LARGE SCALE GENOMIC DNA]</scope>
    <source>
        <strain evidence="11 12">CECT 5836</strain>
    </source>
</reference>
<dbReference type="PROSITE" id="PS50165">
    <property type="entry name" value="UVRC"/>
    <property type="match status" value="1"/>
</dbReference>
<keyword evidence="5 7" id="KW-0234">DNA repair</keyword>
<dbReference type="Pfam" id="PF22920">
    <property type="entry name" value="UvrC_RNaseH"/>
    <property type="match status" value="1"/>
</dbReference>
<dbReference type="InterPro" id="IPR001943">
    <property type="entry name" value="UVR_dom"/>
</dbReference>
<dbReference type="Pfam" id="PF08459">
    <property type="entry name" value="UvrC_RNaseH_dom"/>
    <property type="match status" value="1"/>
</dbReference>
<dbReference type="FunFam" id="3.30.420.340:FF:000002">
    <property type="entry name" value="UvrABC system protein C"/>
    <property type="match status" value="1"/>
</dbReference>
<dbReference type="GO" id="GO:0009381">
    <property type="term" value="F:excinuclease ABC activity"/>
    <property type="evidence" value="ECO:0007669"/>
    <property type="project" value="UniProtKB-UniRule"/>
</dbReference>
<dbReference type="SMART" id="SM00465">
    <property type="entry name" value="GIYc"/>
    <property type="match status" value="1"/>
</dbReference>
<keyword evidence="4 7" id="KW-0267">Excision nuclease</keyword>
<keyword evidence="1 7" id="KW-0963">Cytoplasm</keyword>
<dbReference type="Gene3D" id="1.10.150.20">
    <property type="entry name" value="5' to 3' exonuclease, C-terminal subdomain"/>
    <property type="match status" value="1"/>
</dbReference>
<name>A0A168QSU0_9BACL</name>
<dbReference type="FunFam" id="3.40.1440.10:FF:000001">
    <property type="entry name" value="UvrABC system protein C"/>
    <property type="match status" value="1"/>
</dbReference>
<evidence type="ECO:0000259" key="9">
    <source>
        <dbReference type="PROSITE" id="PS50164"/>
    </source>
</evidence>
<dbReference type="OrthoDB" id="9804933at2"/>
<evidence type="ECO:0000256" key="6">
    <source>
        <dbReference type="ARBA" id="ARBA00023236"/>
    </source>
</evidence>
<dbReference type="Pfam" id="PF02151">
    <property type="entry name" value="UVR"/>
    <property type="match status" value="1"/>
</dbReference>
<dbReference type="GO" id="GO:0009432">
    <property type="term" value="P:SOS response"/>
    <property type="evidence" value="ECO:0007669"/>
    <property type="project" value="UniProtKB-UniRule"/>
</dbReference>
<dbReference type="PANTHER" id="PTHR30562:SF1">
    <property type="entry name" value="UVRABC SYSTEM PROTEIN C"/>
    <property type="match status" value="1"/>
</dbReference>
<dbReference type="SUPFAM" id="SSF47781">
    <property type="entry name" value="RuvA domain 2-like"/>
    <property type="match status" value="1"/>
</dbReference>
<dbReference type="Gene3D" id="3.40.1440.10">
    <property type="entry name" value="GIY-YIG endonuclease"/>
    <property type="match status" value="1"/>
</dbReference>
<comment type="caution">
    <text evidence="11">The sequence shown here is derived from an EMBL/GenBank/DDBJ whole genome shotgun (WGS) entry which is preliminary data.</text>
</comment>
<comment type="function">
    <text evidence="7">The UvrABC repair system catalyzes the recognition and processing of DNA lesions. UvrC both incises the 5' and 3' sides of the lesion. The N-terminal half is responsible for the 3' incision and the C-terminal half is responsible for the 5' incision.</text>
</comment>
<protein>
    <recommendedName>
        <fullName evidence="7">UvrABC system protein C</fullName>
        <shortName evidence="7">Protein UvrC</shortName>
    </recommendedName>
    <alternativeName>
        <fullName evidence="7">Excinuclease ABC subunit C</fullName>
    </alternativeName>
</protein>
<proteinExistence type="inferred from homology"/>
<dbReference type="RefSeq" id="WP_068645804.1">
    <property type="nucleotide sequence ID" value="NZ_CP043611.1"/>
</dbReference>
<sequence length="668" mass="76149">MDDLTKDIQEKEKAQDHIRNKLALLPDLPGCYLMKNSEGTIIYVGKAKVLKNRVRSYFTGSHNGKTQMLVSDIRDFEYIVTGSNMEALILECNLIKGHQPRYNVLLKDDKTFPYIKITNELHPRLEVTRRVLKDKAKYFGPYPNAYAAQQTKKLLDRMYPLRKCGVLPKEVCLYFHMGQCLAPCEKEVEQQSYDQIIQEISSFLSGGHEVIKKELQRKMLEASEELYFERAKELRDQIMNIDAIMEKQKITTSDTRDRDVLGFAVDKGWMCVQILYMRKGKMVQRHASVFPFYGEAYSDFMTFVTQYYSDNPALPQEILLPELNMVEAGIEIKITQGNNVGNGQNEVMLNAEEVNGDKVDINETSVSESESVNDPRASLLMGSVDDVNIVSALQEWLGIKVYIPQRGLKKQMVGMAAENARVSLDEKFRLIERDEERTSIAAANLGEAIGIHSLHRIEAFDNSNIQGTNPVSAMIVFIDGKPDKKEYRKYKIRTVVGADDYSTMREVIRRRYERVLKENLEMPDLIVVDGGKGQIAAAMDVLENELGLFIPVCGLVKDVKHRTSQLMIGEPAEVITLPRDSQEFYLLQRIQEEVHRFAITFHRELRGKSMVTSQLDAIPGVGEKRRKLMLKHFGSLKKIREASVEDFRPLSIGEKLASQIIAALQEES</sequence>
<evidence type="ECO:0000256" key="1">
    <source>
        <dbReference type="ARBA" id="ARBA00022490"/>
    </source>
</evidence>
<dbReference type="GO" id="GO:0006289">
    <property type="term" value="P:nucleotide-excision repair"/>
    <property type="evidence" value="ECO:0007669"/>
    <property type="project" value="UniProtKB-UniRule"/>
</dbReference>
<dbReference type="InterPro" id="IPR000305">
    <property type="entry name" value="GIY-YIG_endonuc"/>
</dbReference>
<dbReference type="SUPFAM" id="SSF82771">
    <property type="entry name" value="GIY-YIG endonuclease"/>
    <property type="match status" value="1"/>
</dbReference>
<dbReference type="InterPro" id="IPR001162">
    <property type="entry name" value="UvrC_RNase_H_dom"/>
</dbReference>
<dbReference type="GO" id="GO:0005737">
    <property type="term" value="C:cytoplasm"/>
    <property type="evidence" value="ECO:0007669"/>
    <property type="project" value="UniProtKB-SubCell"/>
</dbReference>
<dbReference type="AlphaFoldDB" id="A0A168QSU0"/>
<dbReference type="Pfam" id="PF14520">
    <property type="entry name" value="HHH_5"/>
    <property type="match status" value="1"/>
</dbReference>
<dbReference type="NCBIfam" id="TIGR00194">
    <property type="entry name" value="uvrC"/>
    <property type="match status" value="1"/>
</dbReference>
<dbReference type="GO" id="GO:0003677">
    <property type="term" value="F:DNA binding"/>
    <property type="evidence" value="ECO:0007669"/>
    <property type="project" value="UniProtKB-UniRule"/>
</dbReference>
<dbReference type="InterPro" id="IPR036876">
    <property type="entry name" value="UVR_dom_sf"/>
</dbReference>
<keyword evidence="6 7" id="KW-0742">SOS response</keyword>
<dbReference type="InterPro" id="IPR050066">
    <property type="entry name" value="UvrABC_protein_C"/>
</dbReference>
<comment type="subcellular location">
    <subcellularLocation>
        <location evidence="7">Cytoplasm</location>
    </subcellularLocation>
</comment>
<evidence type="ECO:0000256" key="5">
    <source>
        <dbReference type="ARBA" id="ARBA00023204"/>
    </source>
</evidence>
<dbReference type="EMBL" id="LVJI01000001">
    <property type="protein sequence ID" value="OAB48158.1"/>
    <property type="molecule type" value="Genomic_DNA"/>
</dbReference>
<dbReference type="Gene3D" id="3.30.420.340">
    <property type="entry name" value="UvrC, RNAse H endonuclease domain"/>
    <property type="match status" value="1"/>
</dbReference>
<dbReference type="SUPFAM" id="SSF46600">
    <property type="entry name" value="C-terminal UvrC-binding domain of UvrB"/>
    <property type="match status" value="1"/>
</dbReference>
<dbReference type="PROSITE" id="PS50164">
    <property type="entry name" value="GIY_YIG"/>
    <property type="match status" value="1"/>
</dbReference>
<comment type="subunit">
    <text evidence="7">Interacts with UvrB in an incision complex.</text>
</comment>
<evidence type="ECO:0000313" key="12">
    <source>
        <dbReference type="Proteomes" id="UP000077355"/>
    </source>
</evidence>